<dbReference type="Proteomes" id="UP001176471">
    <property type="component" value="Unassembled WGS sequence"/>
</dbReference>
<gene>
    <name evidence="1" type="ORF">Q4610_21660</name>
</gene>
<dbReference type="EMBL" id="JAUQOM010000064">
    <property type="protein sequence ID" value="MDO7837640.1"/>
    <property type="molecule type" value="Genomic_DNA"/>
</dbReference>
<evidence type="ECO:0000313" key="1">
    <source>
        <dbReference type="EMBL" id="MDO7837640.1"/>
    </source>
</evidence>
<accession>A0ABT8ZVA5</accession>
<keyword evidence="2" id="KW-1185">Reference proteome</keyword>
<sequence length="67" mass="7813">MTNQADLTRLALRALEEAVAEARYGLVERKWGHRLALTWLRRAGVAQTWQAKDFWQRPADQPDEHRG</sequence>
<organism evidence="1 2">
    <name type="scientific">Sphingobium cyanobacteriorum</name>
    <dbReference type="NCBI Taxonomy" id="3063954"/>
    <lineage>
        <taxon>Bacteria</taxon>
        <taxon>Pseudomonadati</taxon>
        <taxon>Pseudomonadota</taxon>
        <taxon>Alphaproteobacteria</taxon>
        <taxon>Sphingomonadales</taxon>
        <taxon>Sphingomonadaceae</taxon>
        <taxon>Sphingobium</taxon>
    </lineage>
</organism>
<evidence type="ECO:0000313" key="2">
    <source>
        <dbReference type="Proteomes" id="UP001176471"/>
    </source>
</evidence>
<reference evidence="1" key="1">
    <citation type="submission" date="2023-07" db="EMBL/GenBank/DDBJ databases">
        <title>Bacterial whole genome sequence for Sphingobium sp. HBC34.</title>
        <authorList>
            <person name="Le V."/>
            <person name="Ko S.-R."/>
            <person name="Ahn C.-Y."/>
            <person name="Oh H.-M."/>
        </authorList>
    </citation>
    <scope>NUCLEOTIDE SEQUENCE</scope>
    <source>
        <strain evidence="1">HBC34</strain>
    </source>
</reference>
<name>A0ABT8ZVA5_9SPHN</name>
<protein>
    <submittedName>
        <fullName evidence="1">Uncharacterized protein</fullName>
    </submittedName>
</protein>
<proteinExistence type="predicted"/>
<comment type="caution">
    <text evidence="1">The sequence shown here is derived from an EMBL/GenBank/DDBJ whole genome shotgun (WGS) entry which is preliminary data.</text>
</comment>